<evidence type="ECO:0000313" key="5">
    <source>
        <dbReference type="EMBL" id="JAP91320.1"/>
    </source>
</evidence>
<feature type="repeat" description="WD" evidence="3">
    <location>
        <begin position="10"/>
        <end position="51"/>
    </location>
</feature>
<dbReference type="InterPro" id="IPR015943">
    <property type="entry name" value="WD40/YVTN_repeat-like_dom_sf"/>
</dbReference>
<feature type="non-terminal residue" evidence="5">
    <location>
        <position position="1"/>
    </location>
</feature>
<reference evidence="5" key="1">
    <citation type="submission" date="2015-07" db="EMBL/GenBank/DDBJ databases">
        <title>Adaptation to a free-living lifestyle via gene acquisitions in the diplomonad Trepomonas sp. PC1.</title>
        <authorList>
            <person name="Xu F."/>
            <person name="Jerlstrom-Hultqvist J."/>
            <person name="Kolisko M."/>
            <person name="Simpson A.G.B."/>
            <person name="Roger A.J."/>
            <person name="Svard S.G."/>
            <person name="Andersson J.O."/>
        </authorList>
    </citation>
    <scope>NUCLEOTIDE SEQUENCE</scope>
    <source>
        <strain evidence="5">PC1</strain>
    </source>
</reference>
<dbReference type="InterPro" id="IPR036322">
    <property type="entry name" value="WD40_repeat_dom_sf"/>
</dbReference>
<dbReference type="InterPro" id="IPR024977">
    <property type="entry name" value="Apc4-like_WD40_dom"/>
</dbReference>
<accession>A0A146K346</accession>
<dbReference type="PANTHER" id="PTHR47822">
    <property type="entry name" value="CARBOHYDRATE BINDING DOMAIN CONTAINING PROTEIN"/>
    <property type="match status" value="1"/>
</dbReference>
<dbReference type="PANTHER" id="PTHR47822:SF2">
    <property type="entry name" value="F-BOX AND WD-40 DOMAIN PROTEIN 7"/>
    <property type="match status" value="1"/>
</dbReference>
<dbReference type="AlphaFoldDB" id="A0A146K346"/>
<dbReference type="InterPro" id="IPR001680">
    <property type="entry name" value="WD40_rpt"/>
</dbReference>
<dbReference type="SMART" id="SM00320">
    <property type="entry name" value="WD40"/>
    <property type="match status" value="5"/>
</dbReference>
<evidence type="ECO:0000256" key="3">
    <source>
        <dbReference type="PROSITE-ProRule" id="PRU00221"/>
    </source>
</evidence>
<dbReference type="EMBL" id="GDID01005286">
    <property type="protein sequence ID" value="JAP91320.1"/>
    <property type="molecule type" value="Transcribed_RNA"/>
</dbReference>
<protein>
    <submittedName>
        <fullName evidence="5">WD domain, G-beta repeat-containing protein</fullName>
    </submittedName>
</protein>
<dbReference type="Pfam" id="PF12894">
    <property type="entry name" value="ANAPC4_WD40"/>
    <property type="match status" value="1"/>
</dbReference>
<dbReference type="Pfam" id="PF00400">
    <property type="entry name" value="WD40"/>
    <property type="match status" value="2"/>
</dbReference>
<evidence type="ECO:0000259" key="4">
    <source>
        <dbReference type="Pfam" id="PF12894"/>
    </source>
</evidence>
<evidence type="ECO:0000256" key="1">
    <source>
        <dbReference type="ARBA" id="ARBA00022574"/>
    </source>
</evidence>
<keyword evidence="1 3" id="KW-0853">WD repeat</keyword>
<dbReference type="InterPro" id="IPR019775">
    <property type="entry name" value="WD40_repeat_CS"/>
</dbReference>
<dbReference type="PROSITE" id="PS00678">
    <property type="entry name" value="WD_REPEATS_1"/>
    <property type="match status" value="1"/>
</dbReference>
<feature type="repeat" description="WD" evidence="3">
    <location>
        <begin position="117"/>
        <end position="148"/>
    </location>
</feature>
<dbReference type="PROSITE" id="PS50082">
    <property type="entry name" value="WD_REPEATS_2"/>
    <property type="match status" value="3"/>
</dbReference>
<feature type="repeat" description="WD" evidence="3">
    <location>
        <begin position="157"/>
        <end position="199"/>
    </location>
</feature>
<organism evidence="5">
    <name type="scientific">Trepomonas sp. PC1</name>
    <dbReference type="NCBI Taxonomy" id="1076344"/>
    <lineage>
        <taxon>Eukaryota</taxon>
        <taxon>Metamonada</taxon>
        <taxon>Diplomonadida</taxon>
        <taxon>Hexamitidae</taxon>
        <taxon>Hexamitinae</taxon>
        <taxon>Trepomonas</taxon>
    </lineage>
</organism>
<dbReference type="PROSITE" id="PS50294">
    <property type="entry name" value="WD_REPEATS_REGION"/>
    <property type="match status" value="2"/>
</dbReference>
<dbReference type="Gene3D" id="2.130.10.10">
    <property type="entry name" value="YVTN repeat-like/Quinoprotein amine dehydrogenase"/>
    <property type="match status" value="2"/>
</dbReference>
<dbReference type="SUPFAM" id="SSF50978">
    <property type="entry name" value="WD40 repeat-like"/>
    <property type="match status" value="1"/>
</dbReference>
<gene>
    <name evidence="5" type="ORF">TPC1_17103</name>
</gene>
<feature type="domain" description="Anaphase-promoting complex subunit 4-like WD40" evidence="4">
    <location>
        <begin position="17"/>
        <end position="67"/>
    </location>
</feature>
<proteinExistence type="predicted"/>
<sequence>FQPYPLRPLIKDAEEVLYSLSFSPDSQMIAAGAGDGSVQLYNVASGRRLFKMQSATSKPAPVTSLQFKPKQSAIEPQLILACQSTGVLTTYNSFKGQTVTQMQVVNENQAPVETYVVKFNQDGSNFVTGSKDGQIRVYDTQYSKLMMTLKEGNGKDTAGHSNRVFAMAYNDKSMNILYTGGWDHTVQVWDMRVHHSVYSLHDVSIFGDSMDVRQETLMIGNYNYQNQIQLFDLRNPVEPILKESLTWEEEKQETVADFDPDELKKLEEINEKLVEEVQNPDDEELQEKRLHEQDEQKTAELPNQEDADLYEATMIYDCKFGKTATTFFAGGSGGRQVRVYKQGKVAGVFRPDGAVYCCAASADGRFGAVAGNKFGIQAFVLE</sequence>
<keyword evidence="2" id="KW-0677">Repeat</keyword>
<evidence type="ECO:0000256" key="2">
    <source>
        <dbReference type="ARBA" id="ARBA00022737"/>
    </source>
</evidence>
<name>A0A146K346_9EUKA</name>